<dbReference type="Gene3D" id="3.30.500.10">
    <property type="entry name" value="MHC class I-like antigen recognition-like"/>
    <property type="match status" value="1"/>
</dbReference>
<keyword evidence="6" id="KW-1185">Reference proteome</keyword>
<keyword evidence="1" id="KW-0325">Glycoprotein</keyword>
<dbReference type="Pfam" id="PF00129">
    <property type="entry name" value="MHC_I"/>
    <property type="match status" value="1"/>
</dbReference>
<dbReference type="InterPro" id="IPR001039">
    <property type="entry name" value="MHC_I_a_a1/a2"/>
</dbReference>
<comment type="similarity">
    <text evidence="2">Belongs to the MHC class I family.</text>
</comment>
<dbReference type="GO" id="GO:0006955">
    <property type="term" value="P:immune response"/>
    <property type="evidence" value="ECO:0007669"/>
    <property type="project" value="TreeGrafter"/>
</dbReference>
<dbReference type="InterPro" id="IPR011161">
    <property type="entry name" value="MHC_I-like_Ag-recog"/>
</dbReference>
<dbReference type="InterPro" id="IPR003597">
    <property type="entry name" value="Ig_C1-set"/>
</dbReference>
<dbReference type="GO" id="GO:0005615">
    <property type="term" value="C:extracellular space"/>
    <property type="evidence" value="ECO:0007669"/>
    <property type="project" value="TreeGrafter"/>
</dbReference>
<feature type="region of interest" description="Disordered" evidence="3">
    <location>
        <begin position="330"/>
        <end position="362"/>
    </location>
</feature>
<dbReference type="Ensembl" id="ENSCMIT00000002812.1">
    <property type="protein sequence ID" value="ENSCMIP00000002719.1"/>
    <property type="gene ID" value="ENSCMIG00000001117.1"/>
</dbReference>
<dbReference type="InterPro" id="IPR037055">
    <property type="entry name" value="MHC_I-like_Ag-recog_sf"/>
</dbReference>
<reference evidence="6" key="1">
    <citation type="journal article" date="2006" name="Science">
        <title>Ancient noncoding elements conserved in the human genome.</title>
        <authorList>
            <person name="Venkatesh B."/>
            <person name="Kirkness E.F."/>
            <person name="Loh Y.H."/>
            <person name="Halpern A.L."/>
            <person name="Lee A.P."/>
            <person name="Johnson J."/>
            <person name="Dandona N."/>
            <person name="Viswanathan L.D."/>
            <person name="Tay A."/>
            <person name="Venter J.C."/>
            <person name="Strausberg R.L."/>
            <person name="Brenner S."/>
        </authorList>
    </citation>
    <scope>NUCLEOTIDE SEQUENCE [LARGE SCALE GENOMIC DNA]</scope>
</reference>
<dbReference type="SUPFAM" id="SSF54452">
    <property type="entry name" value="MHC antigen-recognition domain"/>
    <property type="match status" value="1"/>
</dbReference>
<dbReference type="InterPro" id="IPR013783">
    <property type="entry name" value="Ig-like_fold"/>
</dbReference>
<evidence type="ECO:0000313" key="6">
    <source>
        <dbReference type="Proteomes" id="UP000314986"/>
    </source>
</evidence>
<dbReference type="Pfam" id="PF07654">
    <property type="entry name" value="C1-set"/>
    <property type="match status" value="1"/>
</dbReference>
<dbReference type="InterPro" id="IPR036179">
    <property type="entry name" value="Ig-like_dom_sf"/>
</dbReference>
<dbReference type="STRING" id="7868.ENSCMIP00000002719"/>
<dbReference type="Proteomes" id="UP000314986">
    <property type="component" value="Unassembled WGS sequence"/>
</dbReference>
<dbReference type="AlphaFoldDB" id="A0A4W3GXW1"/>
<sequence length="362" mass="40119">TEPQTVRLFQTLVSGDGGLPEYSCALMLDDVEMYHYDSNSHRIISRIPSVQEAVGKQRIRIYVERLKANHMIVKENMLYMMKRRNISSGVHYGQAVYGCEVREDGTRVGQITIAFDGKDFLSFDKNDLRWISAVPEAQTLRRKLDNDRDRNQVWKQDLEYDSSLCQGGLSAELCVTVLPSPGRPDVSVSYRRDVGGRALLSCLVTGFYPRPIEVTWTRDGNTVHEVESSGVLPNHDHTFQTVKQMELETGSVGEQGFSCLVEHSSLQGVLEVPWGKINNNNSGLHSNLTRGSVSRGGNVEGLREGFAEFQTVVAVSSATDGGAEGMRYKQEAGANRAEGAGGGVRSRKSWETKEVPGTCRRV</sequence>
<dbReference type="GeneTree" id="ENSGT01120000271828"/>
<evidence type="ECO:0000256" key="1">
    <source>
        <dbReference type="ARBA" id="ARBA00023180"/>
    </source>
</evidence>
<reference evidence="5" key="4">
    <citation type="submission" date="2025-08" db="UniProtKB">
        <authorList>
            <consortium name="Ensembl"/>
        </authorList>
    </citation>
    <scope>IDENTIFICATION</scope>
</reference>
<dbReference type="InParanoid" id="A0A4W3GXW1"/>
<dbReference type="InterPro" id="IPR011162">
    <property type="entry name" value="MHC_I/II-like_Ag-recog"/>
</dbReference>
<dbReference type="SMART" id="SM00407">
    <property type="entry name" value="IGc1"/>
    <property type="match status" value="1"/>
</dbReference>
<evidence type="ECO:0000313" key="5">
    <source>
        <dbReference type="Ensembl" id="ENSCMIP00000002719.1"/>
    </source>
</evidence>
<reference evidence="6" key="2">
    <citation type="journal article" date="2007" name="PLoS Biol.">
        <title>Survey sequencing and comparative analysis of the elephant shark (Callorhinchus milii) genome.</title>
        <authorList>
            <person name="Venkatesh B."/>
            <person name="Kirkness E.F."/>
            <person name="Loh Y.H."/>
            <person name="Halpern A.L."/>
            <person name="Lee A.P."/>
            <person name="Johnson J."/>
            <person name="Dandona N."/>
            <person name="Viswanathan L.D."/>
            <person name="Tay A."/>
            <person name="Venter J.C."/>
            <person name="Strausberg R.L."/>
            <person name="Brenner S."/>
        </authorList>
    </citation>
    <scope>NUCLEOTIDE SEQUENCE [LARGE SCALE GENOMIC DNA]</scope>
</reference>
<reference evidence="5" key="5">
    <citation type="submission" date="2025-09" db="UniProtKB">
        <authorList>
            <consortium name="Ensembl"/>
        </authorList>
    </citation>
    <scope>IDENTIFICATION</scope>
</reference>
<evidence type="ECO:0000259" key="4">
    <source>
        <dbReference type="PROSITE" id="PS50835"/>
    </source>
</evidence>
<dbReference type="PANTHER" id="PTHR16675:SF235">
    <property type="entry name" value="SHKT DOMAIN-CONTAINING PROTEIN"/>
    <property type="match status" value="1"/>
</dbReference>
<reference evidence="6" key="3">
    <citation type="journal article" date="2014" name="Nature">
        <title>Elephant shark genome provides unique insights into gnathostome evolution.</title>
        <authorList>
            <consortium name="International Elephant Shark Genome Sequencing Consortium"/>
            <person name="Venkatesh B."/>
            <person name="Lee A.P."/>
            <person name="Ravi V."/>
            <person name="Maurya A.K."/>
            <person name="Lian M.M."/>
            <person name="Swann J.B."/>
            <person name="Ohta Y."/>
            <person name="Flajnik M.F."/>
            <person name="Sutoh Y."/>
            <person name="Kasahara M."/>
            <person name="Hoon S."/>
            <person name="Gangu V."/>
            <person name="Roy S.W."/>
            <person name="Irimia M."/>
            <person name="Korzh V."/>
            <person name="Kondrychyn I."/>
            <person name="Lim Z.W."/>
            <person name="Tay B.H."/>
            <person name="Tohari S."/>
            <person name="Kong K.W."/>
            <person name="Ho S."/>
            <person name="Lorente-Galdos B."/>
            <person name="Quilez J."/>
            <person name="Marques-Bonet T."/>
            <person name="Raney B.J."/>
            <person name="Ingham P.W."/>
            <person name="Tay A."/>
            <person name="Hillier L.W."/>
            <person name="Minx P."/>
            <person name="Boehm T."/>
            <person name="Wilson R.K."/>
            <person name="Brenner S."/>
            <person name="Warren W.C."/>
        </authorList>
    </citation>
    <scope>NUCLEOTIDE SEQUENCE [LARGE SCALE GENOMIC DNA]</scope>
</reference>
<dbReference type="InterPro" id="IPR007110">
    <property type="entry name" value="Ig-like_dom"/>
</dbReference>
<organism evidence="5 6">
    <name type="scientific">Callorhinchus milii</name>
    <name type="common">Ghost shark</name>
    <dbReference type="NCBI Taxonomy" id="7868"/>
    <lineage>
        <taxon>Eukaryota</taxon>
        <taxon>Metazoa</taxon>
        <taxon>Chordata</taxon>
        <taxon>Craniata</taxon>
        <taxon>Vertebrata</taxon>
        <taxon>Chondrichthyes</taxon>
        <taxon>Holocephali</taxon>
        <taxon>Chimaeriformes</taxon>
        <taxon>Callorhinchidae</taxon>
        <taxon>Callorhinchus</taxon>
    </lineage>
</organism>
<dbReference type="InterPro" id="IPR050208">
    <property type="entry name" value="MHC_class-I_related"/>
</dbReference>
<accession>A0A4W3GXW1</accession>
<dbReference type="SUPFAM" id="SSF48726">
    <property type="entry name" value="Immunoglobulin"/>
    <property type="match status" value="1"/>
</dbReference>
<name>A0A4W3GXW1_CALMI</name>
<dbReference type="PROSITE" id="PS50835">
    <property type="entry name" value="IG_LIKE"/>
    <property type="match status" value="1"/>
</dbReference>
<evidence type="ECO:0000256" key="2">
    <source>
        <dbReference type="RuleBase" id="RU004439"/>
    </source>
</evidence>
<dbReference type="PANTHER" id="PTHR16675">
    <property type="entry name" value="MHC CLASS I-RELATED"/>
    <property type="match status" value="1"/>
</dbReference>
<evidence type="ECO:0000256" key="3">
    <source>
        <dbReference type="SAM" id="MobiDB-lite"/>
    </source>
</evidence>
<dbReference type="PRINTS" id="PR01638">
    <property type="entry name" value="MHCCLASSI"/>
</dbReference>
<feature type="domain" description="Ig-like" evidence="4">
    <location>
        <begin position="184"/>
        <end position="271"/>
    </location>
</feature>
<proteinExistence type="inferred from homology"/>
<dbReference type="Gene3D" id="2.60.40.10">
    <property type="entry name" value="Immunoglobulins"/>
    <property type="match status" value="1"/>
</dbReference>
<protein>
    <submittedName>
        <fullName evidence="5">Class I histocompatibility antigen, F10 alpha chain-like</fullName>
    </submittedName>
</protein>
<dbReference type="GO" id="GO:0009897">
    <property type="term" value="C:external side of plasma membrane"/>
    <property type="evidence" value="ECO:0007669"/>
    <property type="project" value="TreeGrafter"/>
</dbReference>